<evidence type="ECO:0000313" key="2">
    <source>
        <dbReference type="EMBL" id="MFJ6040228.1"/>
    </source>
</evidence>
<name>A0ABW8HJE3_9ACTN</name>
<accession>A0ABW8HJE3</accession>
<reference evidence="2 3" key="1">
    <citation type="submission" date="2024-10" db="EMBL/GenBank/DDBJ databases">
        <title>The Natural Products Discovery Center: Release of the First 8490 Sequenced Strains for Exploring Actinobacteria Biosynthetic Diversity.</title>
        <authorList>
            <person name="Kalkreuter E."/>
            <person name="Kautsar S.A."/>
            <person name="Yang D."/>
            <person name="Bader C.D."/>
            <person name="Teijaro C.N."/>
            <person name="Fluegel L."/>
            <person name="Davis C.M."/>
            <person name="Simpson J.R."/>
            <person name="Lauterbach L."/>
            <person name="Steele A.D."/>
            <person name="Gui C."/>
            <person name="Meng S."/>
            <person name="Li G."/>
            <person name="Viehrig K."/>
            <person name="Ye F."/>
            <person name="Su P."/>
            <person name="Kiefer A.F."/>
            <person name="Nichols A."/>
            <person name="Cepeda A.J."/>
            <person name="Yan W."/>
            <person name="Fan B."/>
            <person name="Jiang Y."/>
            <person name="Adhikari A."/>
            <person name="Zheng C.-J."/>
            <person name="Schuster L."/>
            <person name="Cowan T.M."/>
            <person name="Smanski M.J."/>
            <person name="Chevrette M.G."/>
            <person name="De Carvalho L.P.S."/>
            <person name="Shen B."/>
        </authorList>
    </citation>
    <scope>NUCLEOTIDE SEQUENCE [LARGE SCALE GENOMIC DNA]</scope>
    <source>
        <strain evidence="2 3">NPDC093086</strain>
    </source>
</reference>
<gene>
    <name evidence="2" type="ORF">ACIQFM_28685</name>
</gene>
<dbReference type="SUPFAM" id="SSF88659">
    <property type="entry name" value="Sigma3 and sigma4 domains of RNA polymerase sigma factors"/>
    <property type="match status" value="1"/>
</dbReference>
<comment type="caution">
    <text evidence="2">The sequence shown here is derived from an EMBL/GenBank/DDBJ whole genome shotgun (WGS) entry which is preliminary data.</text>
</comment>
<evidence type="ECO:0000313" key="3">
    <source>
        <dbReference type="Proteomes" id="UP001617907"/>
    </source>
</evidence>
<organism evidence="2 3">
    <name type="scientific">Streptomyces ardesiacus</name>
    <dbReference type="NCBI Taxonomy" id="285564"/>
    <lineage>
        <taxon>Bacteria</taxon>
        <taxon>Bacillati</taxon>
        <taxon>Actinomycetota</taxon>
        <taxon>Actinomycetes</taxon>
        <taxon>Kitasatosporales</taxon>
        <taxon>Streptomycetaceae</taxon>
        <taxon>Streptomyces</taxon>
    </lineage>
</organism>
<dbReference type="InterPro" id="IPR013324">
    <property type="entry name" value="RNA_pol_sigma_r3/r4-like"/>
</dbReference>
<feature type="region of interest" description="Disordered" evidence="1">
    <location>
        <begin position="1"/>
        <end position="27"/>
    </location>
</feature>
<keyword evidence="3" id="KW-1185">Reference proteome</keyword>
<dbReference type="RefSeq" id="WP_350891365.1">
    <property type="nucleotide sequence ID" value="NZ_JBEOTR010000017.1"/>
</dbReference>
<dbReference type="EMBL" id="JBIVPC010000017">
    <property type="protein sequence ID" value="MFJ6040228.1"/>
    <property type="molecule type" value="Genomic_DNA"/>
</dbReference>
<protein>
    <submittedName>
        <fullName evidence="2">Sigma-70 family RNA polymerase sigma factor</fullName>
    </submittedName>
</protein>
<dbReference type="Proteomes" id="UP001617907">
    <property type="component" value="Unassembled WGS sequence"/>
</dbReference>
<evidence type="ECO:0000256" key="1">
    <source>
        <dbReference type="SAM" id="MobiDB-lite"/>
    </source>
</evidence>
<proteinExistence type="predicted"/>
<sequence length="88" mass="9300">MTTPPSPFEGLQHLSAPGDPAERAKAAGAALQAVPKLQQWLRDIRQQAVGEMRDEGMSHAEVGAVLGVSRARAQQIAEGRTTGKRAGE</sequence>